<feature type="non-terminal residue" evidence="1">
    <location>
        <position position="314"/>
    </location>
</feature>
<evidence type="ECO:0000313" key="2">
    <source>
        <dbReference type="Proteomes" id="UP001328107"/>
    </source>
</evidence>
<proteinExistence type="predicted"/>
<dbReference type="EMBL" id="BTRK01000006">
    <property type="protein sequence ID" value="GMR57017.1"/>
    <property type="molecule type" value="Genomic_DNA"/>
</dbReference>
<keyword evidence="2" id="KW-1185">Reference proteome</keyword>
<sequence>AAIEGRVTFTHSEVLQQSDLDPNAGRAPFKCNNGCGAYTDSRSDNLYITEFDLKSKLYNPIVNCKRMFARFTLHFPRKYTFHQAGNNYFIENQGDFNPTFVFYVVDDHAENVNTPVMVIDDDWGIDGNGEGRLLTILSSKYDSVRYNQFDGGFKKDYPRIYSAGFDAVAEQDCKPLYQSRSQESASLAAITVFSPISTVDYGDEGKHNVHVKWNKGYVGCSYTSGQSYSSSTTKLDDAFIISANSLDINAVYDKVTQDETVHLQVDEISLDFFGTDTLTRQLKFEEAPFQFAIAIQWDRKTTAASWAVQLDFVT</sequence>
<reference evidence="2" key="1">
    <citation type="submission" date="2022-10" db="EMBL/GenBank/DDBJ databases">
        <title>Genome assembly of Pristionchus species.</title>
        <authorList>
            <person name="Yoshida K."/>
            <person name="Sommer R.J."/>
        </authorList>
    </citation>
    <scope>NUCLEOTIDE SEQUENCE [LARGE SCALE GENOMIC DNA]</scope>
    <source>
        <strain evidence="2">RS5460</strain>
    </source>
</reference>
<feature type="non-terminal residue" evidence="1">
    <location>
        <position position="1"/>
    </location>
</feature>
<comment type="caution">
    <text evidence="1">The sequence shown here is derived from an EMBL/GenBank/DDBJ whole genome shotgun (WGS) entry which is preliminary data.</text>
</comment>
<gene>
    <name evidence="1" type="ORF">PMAYCL1PPCAC_27212</name>
</gene>
<organism evidence="1 2">
    <name type="scientific">Pristionchus mayeri</name>
    <dbReference type="NCBI Taxonomy" id="1317129"/>
    <lineage>
        <taxon>Eukaryota</taxon>
        <taxon>Metazoa</taxon>
        <taxon>Ecdysozoa</taxon>
        <taxon>Nematoda</taxon>
        <taxon>Chromadorea</taxon>
        <taxon>Rhabditida</taxon>
        <taxon>Rhabditina</taxon>
        <taxon>Diplogasteromorpha</taxon>
        <taxon>Diplogasteroidea</taxon>
        <taxon>Neodiplogasteridae</taxon>
        <taxon>Pristionchus</taxon>
    </lineage>
</organism>
<accession>A0AAN5D6M2</accession>
<protein>
    <submittedName>
        <fullName evidence="1">Uncharacterized protein</fullName>
    </submittedName>
</protein>
<dbReference type="AlphaFoldDB" id="A0AAN5D6M2"/>
<dbReference type="Proteomes" id="UP001328107">
    <property type="component" value="Unassembled WGS sequence"/>
</dbReference>
<name>A0AAN5D6M2_9BILA</name>
<evidence type="ECO:0000313" key="1">
    <source>
        <dbReference type="EMBL" id="GMR57017.1"/>
    </source>
</evidence>